<feature type="domain" description="HTH luxR-type" evidence="3">
    <location>
        <begin position="845"/>
        <end position="906"/>
    </location>
</feature>
<dbReference type="RefSeq" id="WP_162288778.1">
    <property type="nucleotide sequence ID" value="NZ_JAAFAN010000001.1"/>
</dbReference>
<dbReference type="EMBL" id="JAAFAN010000001">
    <property type="protein sequence ID" value="NDO87906.1"/>
    <property type="molecule type" value="Genomic_DNA"/>
</dbReference>
<dbReference type="InterPro" id="IPR041664">
    <property type="entry name" value="AAA_16"/>
</dbReference>
<evidence type="ECO:0000313" key="4">
    <source>
        <dbReference type="EMBL" id="NDO87906.1"/>
    </source>
</evidence>
<dbReference type="Proteomes" id="UP000471672">
    <property type="component" value="Unassembled WGS sequence"/>
</dbReference>
<dbReference type="InterPro" id="IPR036388">
    <property type="entry name" value="WH-like_DNA-bd_sf"/>
</dbReference>
<name>A0ABX0BA26_9MICO</name>
<keyword evidence="2" id="KW-0067">ATP-binding</keyword>
<dbReference type="InterPro" id="IPR016032">
    <property type="entry name" value="Sig_transdc_resp-reg_C-effctor"/>
</dbReference>
<sequence>MLARHAERARLDEVLGRVREGRCSTLLLEGAAGVGKTTLLDHLVERADGVQVLTVSGIQSEVELAYAGLHRLVRPLLGSVPALPVPQRQALDVTFGLRDGPAPPRFLVALATLGLLAAASDAGPVVCVVDDAQWLDESTALALGFVARRLEAEPVALVLAARSPADLPHLRDVPRLEVPALGREAATRLLLSRVPGPIDPRVRDRVLDEAGGNPLAIVEAVRVMQRAEITTGIVTPALSGRPSELEEHFRRLVDTLPAPTRRLLLVAAAEPFADAGAVRAAAGVLGLDDSAAGPAAEAGLLDPGAPLRFRHPLVRSAVYRSAPPEAVRAAHRALADSLAERADGADPDLLAWHRGRACDGVADHPVAEDLARAAGRALARGDPAAAAALLRRAVELTDRPEDRAAWSVLQAEADLAAGQYDAATADLAAARRAGAPRTVRARATLTEARVAFARERGGAAVPLLLEAARQLAPVDGAASRDAYLEALSAALFAGRLADGDAIETVAAAWRAAPVERTGAPADRLLDALARVVLDGGVHAWGALRRTVASLAASDEPVSAPALWLASVGAAAAWDLEGWEGVSRRLVDLTRAAGDFSELPTGLSSLAFVRIFQGRLADATEVVNELDTIVSATGGLVSPYVALGTAAVQGREADVDALLVESIPDAVRRVDGTGVAMAHWAAALLNNGLGRYEAAHLWAARADALHHPLHATSAWTLVERVEAASRVRDDADAAAGLEALADVAGSSRTDWVLGVLARSRALVAGAGAEEHFAEAVDRLGRARSRLDYARACLLYGEWLRRRRRLGEARTRLGEAHELFDAMGATGFALRAAREAAAAGVRTEAPGPRPSSVLTPQEARVARLAGQGLTNGEIAARMFLSPRTVEYHLAKVFAKLQITSRHDLGDAP</sequence>
<gene>
    <name evidence="4" type="ORF">GYH36_00190</name>
</gene>
<dbReference type="Gene3D" id="1.10.10.10">
    <property type="entry name" value="Winged helix-like DNA-binding domain superfamily/Winged helix DNA-binding domain"/>
    <property type="match status" value="1"/>
</dbReference>
<dbReference type="SUPFAM" id="SSF46894">
    <property type="entry name" value="C-terminal effector domain of the bipartite response regulators"/>
    <property type="match status" value="1"/>
</dbReference>
<evidence type="ECO:0000313" key="5">
    <source>
        <dbReference type="Proteomes" id="UP000471672"/>
    </source>
</evidence>
<dbReference type="SUPFAM" id="SSF52540">
    <property type="entry name" value="P-loop containing nucleoside triphosphate hydrolases"/>
    <property type="match status" value="1"/>
</dbReference>
<dbReference type="InterPro" id="IPR000792">
    <property type="entry name" value="Tscrpt_reg_LuxR_C"/>
</dbReference>
<dbReference type="PANTHER" id="PTHR16305:SF35">
    <property type="entry name" value="TRANSCRIPTIONAL ACTIVATOR DOMAIN"/>
    <property type="match status" value="1"/>
</dbReference>
<keyword evidence="1" id="KW-0547">Nucleotide-binding</keyword>
<evidence type="ECO:0000256" key="1">
    <source>
        <dbReference type="ARBA" id="ARBA00022741"/>
    </source>
</evidence>
<evidence type="ECO:0000259" key="3">
    <source>
        <dbReference type="PROSITE" id="PS50043"/>
    </source>
</evidence>
<accession>A0ABX0BA26</accession>
<proteinExistence type="predicted"/>
<keyword evidence="5" id="KW-1185">Reference proteome</keyword>
<organism evidence="4 5">
    <name type="scientific">Cellulosimicrobium composti</name>
    <dbReference type="NCBI Taxonomy" id="2672572"/>
    <lineage>
        <taxon>Bacteria</taxon>
        <taxon>Bacillati</taxon>
        <taxon>Actinomycetota</taxon>
        <taxon>Actinomycetes</taxon>
        <taxon>Micrococcales</taxon>
        <taxon>Promicromonosporaceae</taxon>
        <taxon>Cellulosimicrobium</taxon>
    </lineage>
</organism>
<comment type="caution">
    <text evidence="4">The sequence shown here is derived from an EMBL/GenBank/DDBJ whole genome shotgun (WGS) entry which is preliminary data.</text>
</comment>
<protein>
    <submittedName>
        <fullName evidence="4">AAA family ATPase</fullName>
    </submittedName>
</protein>
<dbReference type="InterPro" id="IPR027417">
    <property type="entry name" value="P-loop_NTPase"/>
</dbReference>
<dbReference type="Pfam" id="PF00196">
    <property type="entry name" value="GerE"/>
    <property type="match status" value="1"/>
</dbReference>
<dbReference type="SMART" id="SM00421">
    <property type="entry name" value="HTH_LUXR"/>
    <property type="match status" value="1"/>
</dbReference>
<dbReference type="CDD" id="cd06170">
    <property type="entry name" value="LuxR_C_like"/>
    <property type="match status" value="1"/>
</dbReference>
<dbReference type="PRINTS" id="PR00038">
    <property type="entry name" value="HTHLUXR"/>
</dbReference>
<dbReference type="Pfam" id="PF13191">
    <property type="entry name" value="AAA_16"/>
    <property type="match status" value="1"/>
</dbReference>
<dbReference type="PROSITE" id="PS50043">
    <property type="entry name" value="HTH_LUXR_2"/>
    <property type="match status" value="1"/>
</dbReference>
<dbReference type="PANTHER" id="PTHR16305">
    <property type="entry name" value="TESTICULAR SOLUBLE ADENYLYL CYCLASE"/>
    <property type="match status" value="1"/>
</dbReference>
<reference evidence="4 5" key="1">
    <citation type="journal article" date="2021" name="Arch. Microbiol.">
        <title>Cellulosimicrobium fucosivorans sp. nov., isolated from San Elijo Lagoon, contains a fucose metabolic pathway linked to carotenoid production.</title>
        <authorList>
            <person name="Aviles F.A."/>
            <person name="Kyndt J.A."/>
        </authorList>
    </citation>
    <scope>NUCLEOTIDE SEQUENCE [LARGE SCALE GENOMIC DNA]</scope>
    <source>
        <strain evidence="4 5">SE3</strain>
    </source>
</reference>
<evidence type="ECO:0000256" key="2">
    <source>
        <dbReference type="ARBA" id="ARBA00022840"/>
    </source>
</evidence>